<dbReference type="InterPro" id="IPR036864">
    <property type="entry name" value="Zn2-C6_fun-type_DNA-bd_sf"/>
</dbReference>
<dbReference type="GO" id="GO:0000981">
    <property type="term" value="F:DNA-binding transcription factor activity, RNA polymerase II-specific"/>
    <property type="evidence" value="ECO:0007669"/>
    <property type="project" value="InterPro"/>
</dbReference>
<dbReference type="GO" id="GO:0045944">
    <property type="term" value="P:positive regulation of transcription by RNA polymerase II"/>
    <property type="evidence" value="ECO:0007669"/>
    <property type="project" value="TreeGrafter"/>
</dbReference>
<dbReference type="Gene3D" id="4.10.240.10">
    <property type="entry name" value="Zn(2)-C6 fungal-type DNA-binding domain"/>
    <property type="match status" value="1"/>
</dbReference>
<feature type="domain" description="Zn(2)-C6 fungal-type" evidence="7">
    <location>
        <begin position="22"/>
        <end position="54"/>
    </location>
</feature>
<evidence type="ECO:0000256" key="1">
    <source>
        <dbReference type="ARBA" id="ARBA00022723"/>
    </source>
</evidence>
<dbReference type="OMA" id="CANENII"/>
<feature type="region of interest" description="Disordered" evidence="6">
    <location>
        <begin position="63"/>
        <end position="99"/>
    </location>
</feature>
<keyword evidence="1" id="KW-0479">Metal-binding</keyword>
<gene>
    <name evidence="8" type="ORF">G210_3719</name>
</gene>
<keyword evidence="2" id="KW-0805">Transcription regulation</keyword>
<dbReference type="STRING" id="1245528.M3J2G5"/>
<dbReference type="PANTHER" id="PTHR31069:SF12">
    <property type="entry name" value="TRANSCRIPTION FACTOR DOMAIN-CONTAINING PROTEIN"/>
    <property type="match status" value="1"/>
</dbReference>
<dbReference type="InterPro" id="IPR050675">
    <property type="entry name" value="OAF3"/>
</dbReference>
<evidence type="ECO:0000256" key="5">
    <source>
        <dbReference type="ARBA" id="ARBA00023242"/>
    </source>
</evidence>
<evidence type="ECO:0000313" key="8">
    <source>
        <dbReference type="EMBL" id="EMG46053.1"/>
    </source>
</evidence>
<dbReference type="Proteomes" id="UP000011777">
    <property type="component" value="Unassembled WGS sequence"/>
</dbReference>
<proteinExistence type="predicted"/>
<evidence type="ECO:0000256" key="4">
    <source>
        <dbReference type="ARBA" id="ARBA00023163"/>
    </source>
</evidence>
<feature type="compositionally biased region" description="Low complexity" evidence="6">
    <location>
        <begin position="68"/>
        <end position="80"/>
    </location>
</feature>
<dbReference type="PROSITE" id="PS50048">
    <property type="entry name" value="ZN2_CY6_FUNGAL_2"/>
    <property type="match status" value="1"/>
</dbReference>
<dbReference type="HOGENOM" id="CLU_005934_0_0_1"/>
<dbReference type="SUPFAM" id="SSF57701">
    <property type="entry name" value="Zn2/Cys6 DNA-binding domain"/>
    <property type="match status" value="1"/>
</dbReference>
<feature type="non-terminal residue" evidence="8">
    <location>
        <position position="1"/>
    </location>
</feature>
<evidence type="ECO:0000256" key="3">
    <source>
        <dbReference type="ARBA" id="ARBA00023125"/>
    </source>
</evidence>
<name>M3J2G5_CANMX</name>
<keyword evidence="5" id="KW-0539">Nucleus</keyword>
<feature type="region of interest" description="Disordered" evidence="6">
    <location>
        <begin position="113"/>
        <end position="143"/>
    </location>
</feature>
<reference evidence="8 9" key="1">
    <citation type="submission" date="2013-02" db="EMBL/GenBank/DDBJ databases">
        <title>Genome sequence of Candida maltosa Xu316, a potential industrial strain for xylitol and ethanol production.</title>
        <authorList>
            <person name="Yu J."/>
            <person name="Wang Q."/>
            <person name="Geng X."/>
            <person name="Bao W."/>
            <person name="He P."/>
            <person name="Cai J."/>
        </authorList>
    </citation>
    <scope>NUCLEOTIDE SEQUENCE [LARGE SCALE GENOMIC DNA]</scope>
    <source>
        <strain evidence="9">Xu316</strain>
    </source>
</reference>
<dbReference type="eggNOG" id="ENOG502QRPQ">
    <property type="taxonomic scope" value="Eukaryota"/>
</dbReference>
<keyword evidence="3" id="KW-0238">DNA-binding</keyword>
<dbReference type="InterPro" id="IPR001138">
    <property type="entry name" value="Zn2Cys6_DnaBD"/>
</dbReference>
<evidence type="ECO:0000256" key="6">
    <source>
        <dbReference type="SAM" id="MobiDB-lite"/>
    </source>
</evidence>
<dbReference type="CDD" id="cd12148">
    <property type="entry name" value="fungal_TF_MHR"/>
    <property type="match status" value="1"/>
</dbReference>
<dbReference type="SMART" id="SM00906">
    <property type="entry name" value="Fungal_trans"/>
    <property type="match status" value="1"/>
</dbReference>
<dbReference type="SMART" id="SM00066">
    <property type="entry name" value="GAL4"/>
    <property type="match status" value="1"/>
</dbReference>
<dbReference type="GO" id="GO:0008270">
    <property type="term" value="F:zinc ion binding"/>
    <property type="evidence" value="ECO:0007669"/>
    <property type="project" value="InterPro"/>
</dbReference>
<dbReference type="Pfam" id="PF04082">
    <property type="entry name" value="Fungal_trans"/>
    <property type="match status" value="1"/>
</dbReference>
<dbReference type="PANTHER" id="PTHR31069">
    <property type="entry name" value="OLEATE-ACTIVATED TRANSCRIPTION FACTOR 1-RELATED"/>
    <property type="match status" value="1"/>
</dbReference>
<protein>
    <recommendedName>
        <fullName evidence="7">Zn(2)-C6 fungal-type domain-containing protein</fullName>
    </recommendedName>
</protein>
<accession>M3J2G5</accession>
<dbReference type="OrthoDB" id="2943660at2759"/>
<feature type="region of interest" description="Disordered" evidence="6">
    <location>
        <begin position="1"/>
        <end position="22"/>
    </location>
</feature>
<sequence>MTDDHQQQQQHQHKTRNKPSLSCSNCRKRKTKCDRKQPCSSCVKKINLAYSCTYDHPVSHHEQHLILTPETSTTATTPSSSRKRQKVESPDSTNTPQYEELVKLRKRIQELEASLSQKSSPASTSSRNQAPILSPTSSSCPNPIVDDDDMINFYNGYTPIQIKRNIRRVNFGPLSWIALMKKDPALCLAWKALCSKGSYCIITNKWPQLNPENIALLNSPQNLQEENNSNYMDKVFKKRVLEFEGYDEIVPYKSMSKNESTTPILNSSTNNNGPVINFTQISLAKSIFDGRINPELHLIEQIKQIVPKKKVFWTLIDRFFTDIYPFFPFVDEEVFKKELSRIFGAKNYDDVSFESLRIDRKLDLAHIAVCFILLRLTYLSFFNNRNCINEYIMKSDKDTVAKYIMSNPINLSSIEVANSCIQCFQFTRKSNMTVFQAMLYMRIYRNCAPEESDGIDGGDSQVGTALLVQMAYSLGLHREPDKFDVCNDERVNHLGRKMWNFLVRSDLTHCYTLGNPTSIDHRHYDVKPPFVNDTNSNADDREMEMAVVDTFVYLNSELDSMRKMLDYVLDINNGAKVNDVTRDLHEFEVILHDYFNVLGNPEASQVSTNREDIIQYYHVIKLRIFLSMKTALTSLYYHVYLHYEKNFNSELSFFYLSKMYHIIREDLIPAIGHTLVGKYSSRSLILNTNMQLALHKINQINLSCLIRVSYLVRMFETSPDHASKMESDSTYKEHFARLSSLLKNIRKTGDFVKIIMERIGSKYYYSWRIAKAHGGLFNVLTEPENYDKYLGGIKKIKAFQFTPRQLSELDAQIRLLGKCAEKLVYYEDNVDLQPNFDIPMKPADVANLIHTTNTNAISPPGSNAANPDTPSVKTPFSSIGSPRLEAESVHNDYIDQMWLSMVAMKYDPTLENPLSGNLIGNGNVNGNAQNKEDASCDNEACPVNLNHRDNGNTIGNSNQLLNEQQEINGQQQAIQQQFAKQMQLGTGTTNNGGYFVDPDFDLLGDYFYG</sequence>
<dbReference type="GO" id="GO:0006351">
    <property type="term" value="P:DNA-templated transcription"/>
    <property type="evidence" value="ECO:0007669"/>
    <property type="project" value="InterPro"/>
</dbReference>
<dbReference type="InterPro" id="IPR007219">
    <property type="entry name" value="XnlR_reg_dom"/>
</dbReference>
<evidence type="ECO:0000256" key="2">
    <source>
        <dbReference type="ARBA" id="ARBA00023015"/>
    </source>
</evidence>
<dbReference type="GO" id="GO:0005634">
    <property type="term" value="C:nucleus"/>
    <property type="evidence" value="ECO:0007669"/>
    <property type="project" value="TreeGrafter"/>
</dbReference>
<evidence type="ECO:0000259" key="7">
    <source>
        <dbReference type="PROSITE" id="PS50048"/>
    </source>
</evidence>
<evidence type="ECO:0000313" key="9">
    <source>
        <dbReference type="Proteomes" id="UP000011777"/>
    </source>
</evidence>
<dbReference type="EMBL" id="AOGT01002181">
    <property type="protein sequence ID" value="EMG46053.1"/>
    <property type="molecule type" value="Genomic_DNA"/>
</dbReference>
<keyword evidence="4" id="KW-0804">Transcription</keyword>
<organism evidence="8 9">
    <name type="scientific">Candida maltosa (strain Xu316)</name>
    <name type="common">Yeast</name>
    <dbReference type="NCBI Taxonomy" id="1245528"/>
    <lineage>
        <taxon>Eukaryota</taxon>
        <taxon>Fungi</taxon>
        <taxon>Dikarya</taxon>
        <taxon>Ascomycota</taxon>
        <taxon>Saccharomycotina</taxon>
        <taxon>Pichiomycetes</taxon>
        <taxon>Debaryomycetaceae</taxon>
        <taxon>Candida/Lodderomyces clade</taxon>
        <taxon>Candida</taxon>
    </lineage>
</organism>
<keyword evidence="9" id="KW-1185">Reference proteome</keyword>
<dbReference type="AlphaFoldDB" id="M3J2G5"/>
<dbReference type="Pfam" id="PF00172">
    <property type="entry name" value="Zn_clus"/>
    <property type="match status" value="1"/>
</dbReference>
<comment type="caution">
    <text evidence="8">The sequence shown here is derived from an EMBL/GenBank/DDBJ whole genome shotgun (WGS) entry which is preliminary data.</text>
</comment>
<dbReference type="CDD" id="cd00067">
    <property type="entry name" value="GAL4"/>
    <property type="match status" value="1"/>
</dbReference>
<dbReference type="GO" id="GO:0000978">
    <property type="term" value="F:RNA polymerase II cis-regulatory region sequence-specific DNA binding"/>
    <property type="evidence" value="ECO:0007669"/>
    <property type="project" value="TreeGrafter"/>
</dbReference>
<feature type="compositionally biased region" description="Polar residues" evidence="6">
    <location>
        <begin position="114"/>
        <end position="141"/>
    </location>
</feature>
<feature type="region of interest" description="Disordered" evidence="6">
    <location>
        <begin position="854"/>
        <end position="878"/>
    </location>
</feature>